<feature type="region of interest" description="Disordered" evidence="1">
    <location>
        <begin position="252"/>
        <end position="281"/>
    </location>
</feature>
<dbReference type="EMBL" id="BAABIM010000001">
    <property type="protein sequence ID" value="GAA4677601.1"/>
    <property type="molecule type" value="Genomic_DNA"/>
</dbReference>
<evidence type="ECO:0008006" key="4">
    <source>
        <dbReference type="Google" id="ProtNLM"/>
    </source>
</evidence>
<protein>
    <recommendedName>
        <fullName evidence="4">DUF4350 domain-containing protein</fullName>
    </recommendedName>
</protein>
<feature type="compositionally biased region" description="Basic and acidic residues" evidence="1">
    <location>
        <begin position="264"/>
        <end position="277"/>
    </location>
</feature>
<feature type="compositionally biased region" description="Basic and acidic residues" evidence="1">
    <location>
        <begin position="169"/>
        <end position="187"/>
    </location>
</feature>
<evidence type="ECO:0000313" key="2">
    <source>
        <dbReference type="EMBL" id="GAA4677601.1"/>
    </source>
</evidence>
<comment type="caution">
    <text evidence="2">The sequence shown here is derived from an EMBL/GenBank/DDBJ whole genome shotgun (WGS) entry which is preliminary data.</text>
</comment>
<evidence type="ECO:0000313" key="3">
    <source>
        <dbReference type="Proteomes" id="UP001500621"/>
    </source>
</evidence>
<dbReference type="Proteomes" id="UP001500621">
    <property type="component" value="Unassembled WGS sequence"/>
</dbReference>
<organism evidence="2 3">
    <name type="scientific">Nocardioides nanhaiensis</name>
    <dbReference type="NCBI Taxonomy" id="1476871"/>
    <lineage>
        <taxon>Bacteria</taxon>
        <taxon>Bacillati</taxon>
        <taxon>Actinomycetota</taxon>
        <taxon>Actinomycetes</taxon>
        <taxon>Propionibacteriales</taxon>
        <taxon>Nocardioidaceae</taxon>
        <taxon>Nocardioides</taxon>
    </lineage>
</organism>
<gene>
    <name evidence="2" type="ORF">GCM10023226_13560</name>
</gene>
<name>A0ABP8W3K0_9ACTN</name>
<keyword evidence="3" id="KW-1185">Reference proteome</keyword>
<evidence type="ECO:0000256" key="1">
    <source>
        <dbReference type="SAM" id="MobiDB-lite"/>
    </source>
</evidence>
<sequence length="465" mass="50153">MTSETDDGGTPGYVDTLPEMVAALRESPVVVESTMGNGHTEQVREHLLGLAERAEAGGVPVFAVATTTPVGLDPSNADEQLAVLLHDELDVPGVYVVETNLGIGALKVYGDLGTDSTNTETDLSLLSYDAHAQMEEAAQERWGEDDARLASVTDLASALEAAARVAEDGAFPDREYNERNEPIDRPEPLSTEQADSYASSTWAYATPDYDAEQSWSPATPGEASFAVTLTLLLVTALGYRLLQAVTAWRAGPAAVTAPASRPSTRGEKPERSEKADEPWTALGYRHDPASLRRRAADRLERTDTELSGSLVRHLPDESVDLARGSIEEARRLLDAGPDERAVETGDDLAAVGAWVLAETAWSVVRRRGDGHWVPCFTNPTHGEGRTRAPVGGGLDVPVCEQCAARIRKGRETNTLLTSPAGGLRRWARSRPVPYYEVDSVWARTGFGALGDELWRELGRERGGRS</sequence>
<feature type="region of interest" description="Disordered" evidence="1">
    <location>
        <begin position="169"/>
        <end position="197"/>
    </location>
</feature>
<accession>A0ABP8W3K0</accession>
<proteinExistence type="predicted"/>
<reference evidence="3" key="1">
    <citation type="journal article" date="2019" name="Int. J. Syst. Evol. Microbiol.">
        <title>The Global Catalogue of Microorganisms (GCM) 10K type strain sequencing project: providing services to taxonomists for standard genome sequencing and annotation.</title>
        <authorList>
            <consortium name="The Broad Institute Genomics Platform"/>
            <consortium name="The Broad Institute Genome Sequencing Center for Infectious Disease"/>
            <person name="Wu L."/>
            <person name="Ma J."/>
        </authorList>
    </citation>
    <scope>NUCLEOTIDE SEQUENCE [LARGE SCALE GENOMIC DNA]</scope>
    <source>
        <strain evidence="3">JCM 18127</strain>
    </source>
</reference>
<dbReference type="RefSeq" id="WP_345263946.1">
    <property type="nucleotide sequence ID" value="NZ_BAABIM010000001.1"/>
</dbReference>